<sequence>MIPPLNLDEAQKFCCCQPYADYHICIYAGGGSGSYNEHDMYWAFIIYNNEGYRRHDGRLPDCLDVDDGMSHCRAIIDTWNRGVTYEDVFLWRAICEYLWLTKGKVSYFDPTHPAYILMAVPGCCLHLIDTDRTHRQMLWDKHKIQLITWTKASRHHEGWCLKGNWEDKIDFLEQVYILGRNPNSLPRPWIEKWERKQRQEKLEVIDKHLKIILFGFECLQRSVEWDLGYERIRHHLSGIALKCRETREAIALHFTDLTRG</sequence>
<organism evidence="1 2">
    <name type="scientific">Trichormus variabilis N2B</name>
    <dbReference type="NCBI Taxonomy" id="2681315"/>
    <lineage>
        <taxon>Bacteria</taxon>
        <taxon>Bacillati</taxon>
        <taxon>Cyanobacteriota</taxon>
        <taxon>Cyanophyceae</taxon>
        <taxon>Nostocales</taxon>
        <taxon>Nostocaceae</taxon>
        <taxon>Trichormus</taxon>
    </lineage>
</organism>
<dbReference type="GeneID" id="58725298"/>
<reference evidence="1 2" key="1">
    <citation type="submission" date="2019-11" db="EMBL/GenBank/DDBJ databases">
        <title>Comparison of genomes from free-living endosymbiotic cyanobacteria isolated from Azolla.</title>
        <authorList>
            <person name="Thiel T."/>
            <person name="Pratte B."/>
        </authorList>
    </citation>
    <scope>NUCLEOTIDE SEQUENCE [LARGE SCALE GENOMIC DNA]</scope>
    <source>
        <strain evidence="1 2">N2B</strain>
    </source>
</reference>
<evidence type="ECO:0000313" key="2">
    <source>
        <dbReference type="Proteomes" id="UP000570851"/>
    </source>
</evidence>
<protein>
    <submittedName>
        <fullName evidence="1">Uncharacterized protein</fullName>
    </submittedName>
</protein>
<comment type="caution">
    <text evidence="1">The sequence shown here is derived from an EMBL/GenBank/DDBJ whole genome shotgun (WGS) entry which is preliminary data.</text>
</comment>
<gene>
    <name evidence="1" type="ORF">GNE12_12235</name>
</gene>
<keyword evidence="2" id="KW-1185">Reference proteome</keyword>
<accession>A0ABR6S912</accession>
<name>A0ABR6S912_ANAVA</name>
<dbReference type="RefSeq" id="WP_013036466.1">
    <property type="nucleotide sequence ID" value="NZ_JACKZP010000040.1"/>
</dbReference>
<dbReference type="Proteomes" id="UP000570851">
    <property type="component" value="Unassembled WGS sequence"/>
</dbReference>
<dbReference type="EMBL" id="JACKZP010000040">
    <property type="protein sequence ID" value="MBC1302681.1"/>
    <property type="molecule type" value="Genomic_DNA"/>
</dbReference>
<evidence type="ECO:0000313" key="1">
    <source>
        <dbReference type="EMBL" id="MBC1302681.1"/>
    </source>
</evidence>
<proteinExistence type="predicted"/>